<dbReference type="PANTHER" id="PTHR11864:SF0">
    <property type="entry name" value="PRP40 PRE-MRNA PROCESSING FACTOR 40 HOMOLOG A (YEAST)"/>
    <property type="match status" value="1"/>
</dbReference>
<proteinExistence type="predicted"/>
<dbReference type="Pfam" id="PF00397">
    <property type="entry name" value="WW"/>
    <property type="match status" value="1"/>
</dbReference>
<dbReference type="PROSITE" id="PS50020">
    <property type="entry name" value="WW_DOMAIN_2"/>
    <property type="match status" value="2"/>
</dbReference>
<feature type="compositionally biased region" description="Acidic residues" evidence="1">
    <location>
        <begin position="77"/>
        <end position="88"/>
    </location>
</feature>
<feature type="domain" description="FF" evidence="3">
    <location>
        <begin position="341"/>
        <end position="402"/>
    </location>
</feature>
<sequence length="568" mass="65865">MTSWKEAQDAEGRSYFYDEVTRETRWEKPEELWTNEERRARQLGWLPALSQDGKGYWYHTETGETRWEVGDVLEDGQESVQEGAEEPEIQGKTTEGEHPEPREKDKVDGYENRSEMLRAVVLPKTEAEPLFLAMLNDHNVDATWSFNKIIELGCSDARYWCIDDDPLWKRAMFDKYLSTRSQEQLLREHSAVSKFQDAFVAALKRNGNIRYYTRWPTARRLLANEPVYTHSVVSEKLKRRTFQDYVATLRRDHDETSGREHMRAVTELREYLRQIAPDSDHVVSWQQLYDNHLFENADRFMSNKRFALLSKEDVLREYLELVQDHTNTARSKLADLQRANYTHDRVCRDNFKVLLTEISSTVHSTTKWSEVYPKIHKDPRFLAILGRDGSSALDLFRDLVDEKALQLQAHKSVAQQLLNESQFVWSGDTAADEKALVTVLQAAGPLSGLDATDRALLATQLERDHRARVAQQAEAATRLREQRLRLFTLLLQRVFASRGKPATWEEAALELSRYPEAAAIENDQDKRKAFEKWQPAVPTRPSRPETDSSNPGPALPRKRQLTPVELDY</sequence>
<feature type="region of interest" description="Disordered" evidence="1">
    <location>
        <begin position="77"/>
        <end position="107"/>
    </location>
</feature>
<dbReference type="SUPFAM" id="SSF81698">
    <property type="entry name" value="FF domain"/>
    <property type="match status" value="3"/>
</dbReference>
<dbReference type="Gene3D" id="1.10.10.440">
    <property type="entry name" value="FF domain"/>
    <property type="match status" value="4"/>
</dbReference>
<dbReference type="EMBL" id="LT598462">
    <property type="protein sequence ID" value="SCU78510.1"/>
    <property type="molecule type" value="Genomic_DNA"/>
</dbReference>
<dbReference type="InterPro" id="IPR039726">
    <property type="entry name" value="Prp40-like"/>
</dbReference>
<keyword evidence="5" id="KW-1185">Reference proteome</keyword>
<feature type="domain" description="WW" evidence="2">
    <location>
        <begin position="1"/>
        <end position="31"/>
    </location>
</feature>
<dbReference type="GO" id="GO:0071004">
    <property type="term" value="C:U2-type prespliceosome"/>
    <property type="evidence" value="ECO:0007669"/>
    <property type="project" value="TreeGrafter"/>
</dbReference>
<name>A0A1G4IPA4_9SACH</name>
<dbReference type="CDD" id="cd00201">
    <property type="entry name" value="WW"/>
    <property type="match status" value="2"/>
</dbReference>
<dbReference type="SMART" id="SM00441">
    <property type="entry name" value="FF"/>
    <property type="match status" value="4"/>
</dbReference>
<organism evidence="4 5">
    <name type="scientific">Lachancea mirantina</name>
    <dbReference type="NCBI Taxonomy" id="1230905"/>
    <lineage>
        <taxon>Eukaryota</taxon>
        <taxon>Fungi</taxon>
        <taxon>Dikarya</taxon>
        <taxon>Ascomycota</taxon>
        <taxon>Saccharomycotina</taxon>
        <taxon>Saccharomycetes</taxon>
        <taxon>Saccharomycetales</taxon>
        <taxon>Saccharomycetaceae</taxon>
        <taxon>Lachancea</taxon>
    </lineage>
</organism>
<dbReference type="InterPro" id="IPR001202">
    <property type="entry name" value="WW_dom"/>
</dbReference>
<evidence type="ECO:0000259" key="3">
    <source>
        <dbReference type="PROSITE" id="PS51676"/>
    </source>
</evidence>
<dbReference type="OrthoDB" id="187617at2759"/>
<dbReference type="SMART" id="SM00456">
    <property type="entry name" value="WW"/>
    <property type="match status" value="2"/>
</dbReference>
<dbReference type="GO" id="GO:0003723">
    <property type="term" value="F:RNA binding"/>
    <property type="evidence" value="ECO:0007669"/>
    <property type="project" value="TreeGrafter"/>
</dbReference>
<evidence type="ECO:0000259" key="2">
    <source>
        <dbReference type="PROSITE" id="PS50020"/>
    </source>
</evidence>
<dbReference type="Pfam" id="PF01846">
    <property type="entry name" value="FF"/>
    <property type="match status" value="2"/>
</dbReference>
<evidence type="ECO:0000256" key="1">
    <source>
        <dbReference type="SAM" id="MobiDB-lite"/>
    </source>
</evidence>
<dbReference type="PROSITE" id="PS51676">
    <property type="entry name" value="FF"/>
    <property type="match status" value="1"/>
</dbReference>
<dbReference type="GO" id="GO:0045292">
    <property type="term" value="P:mRNA cis splicing, via spliceosome"/>
    <property type="evidence" value="ECO:0007669"/>
    <property type="project" value="InterPro"/>
</dbReference>
<dbReference type="AlphaFoldDB" id="A0A1G4IPA4"/>
<dbReference type="Proteomes" id="UP000191024">
    <property type="component" value="Chromosome A"/>
</dbReference>
<accession>A0A1G4IPA4</accession>
<dbReference type="InterPro" id="IPR002713">
    <property type="entry name" value="FF_domain"/>
</dbReference>
<dbReference type="PROSITE" id="PS01159">
    <property type="entry name" value="WW_DOMAIN_1"/>
    <property type="match status" value="1"/>
</dbReference>
<feature type="region of interest" description="Disordered" evidence="1">
    <location>
        <begin position="525"/>
        <end position="568"/>
    </location>
</feature>
<dbReference type="PANTHER" id="PTHR11864">
    <property type="entry name" value="PRE-MRNA-PROCESSING PROTEIN PRP40"/>
    <property type="match status" value="1"/>
</dbReference>
<protein>
    <submittedName>
        <fullName evidence="4">LAMI_0A04874g1_1</fullName>
    </submittedName>
</protein>
<evidence type="ECO:0000313" key="5">
    <source>
        <dbReference type="Proteomes" id="UP000191024"/>
    </source>
</evidence>
<dbReference type="Gene3D" id="2.20.70.10">
    <property type="match status" value="2"/>
</dbReference>
<reference evidence="4 5" key="1">
    <citation type="submission" date="2016-03" db="EMBL/GenBank/DDBJ databases">
        <authorList>
            <person name="Devillers H."/>
        </authorList>
    </citation>
    <scope>NUCLEOTIDE SEQUENCE [LARGE SCALE GENOMIC DNA]</scope>
    <source>
        <strain evidence="4">CBS 11717</strain>
    </source>
</reference>
<dbReference type="InterPro" id="IPR036020">
    <property type="entry name" value="WW_dom_sf"/>
</dbReference>
<dbReference type="InterPro" id="IPR036517">
    <property type="entry name" value="FF_domain_sf"/>
</dbReference>
<dbReference type="STRING" id="1230905.A0A1G4IPA4"/>
<dbReference type="GO" id="GO:0005685">
    <property type="term" value="C:U1 snRNP"/>
    <property type="evidence" value="ECO:0007669"/>
    <property type="project" value="TreeGrafter"/>
</dbReference>
<feature type="compositionally biased region" description="Basic and acidic residues" evidence="1">
    <location>
        <begin position="94"/>
        <end position="107"/>
    </location>
</feature>
<feature type="domain" description="WW" evidence="2">
    <location>
        <begin position="39"/>
        <end position="68"/>
    </location>
</feature>
<evidence type="ECO:0000313" key="4">
    <source>
        <dbReference type="EMBL" id="SCU78510.1"/>
    </source>
</evidence>
<gene>
    <name evidence="4" type="ORF">LAMI_0A04874G</name>
</gene>
<dbReference type="SUPFAM" id="SSF51045">
    <property type="entry name" value="WW domain"/>
    <property type="match status" value="2"/>
</dbReference>